<dbReference type="Proteomes" id="UP000199028">
    <property type="component" value="Unassembled WGS sequence"/>
</dbReference>
<feature type="region of interest" description="Disordered" evidence="1">
    <location>
        <begin position="1"/>
        <end position="93"/>
    </location>
</feature>
<feature type="region of interest" description="Disordered" evidence="1">
    <location>
        <begin position="109"/>
        <end position="154"/>
    </location>
</feature>
<organism evidence="2 3">
    <name type="scientific">Lentzea flaviverrucosa</name>
    <dbReference type="NCBI Taxonomy" id="200379"/>
    <lineage>
        <taxon>Bacteria</taxon>
        <taxon>Bacillati</taxon>
        <taxon>Actinomycetota</taxon>
        <taxon>Actinomycetes</taxon>
        <taxon>Pseudonocardiales</taxon>
        <taxon>Pseudonocardiaceae</taxon>
        <taxon>Lentzea</taxon>
    </lineage>
</organism>
<accession>A0A1H9SLV0</accession>
<reference evidence="3" key="1">
    <citation type="submission" date="2016-10" db="EMBL/GenBank/DDBJ databases">
        <authorList>
            <person name="Varghese N."/>
            <person name="Submissions S."/>
        </authorList>
    </citation>
    <scope>NUCLEOTIDE SEQUENCE [LARGE SCALE GENOMIC DNA]</scope>
    <source>
        <strain evidence="3">CGMCC 4.578</strain>
    </source>
</reference>
<feature type="compositionally biased region" description="Polar residues" evidence="1">
    <location>
        <begin position="123"/>
        <end position="139"/>
    </location>
</feature>
<evidence type="ECO:0000313" key="2">
    <source>
        <dbReference type="EMBL" id="SER85982.1"/>
    </source>
</evidence>
<keyword evidence="3" id="KW-1185">Reference proteome</keyword>
<gene>
    <name evidence="2" type="ORF">SAMN05216195_107124</name>
</gene>
<proteinExistence type="predicted"/>
<protein>
    <submittedName>
        <fullName evidence="2">Uncharacterized protein</fullName>
    </submittedName>
</protein>
<sequence>MSPARDGLSPRRWRRVRRRADLPEVHPDRRTRTGTTRHTTVDDYASIGARLQGPWLSDNRGSDSVGTPLPHRDHQRRRPDQQTSDTRDPAQPLHHQPSLALLIAQPCEQTEPQHRPHHHATHGRTTSSRQPPTAPTTNHKAPCATPQHNHPHGLVVIQPHSATPAPEIPLRSECSLMPRGVHAGLRRETDPMRLWEHGVGVTPCVEHARTVLNGLKRTRADLQESCFRRSARHRCRSSLRKNP</sequence>
<feature type="compositionally biased region" description="Basic and acidic residues" evidence="1">
    <location>
        <begin position="19"/>
        <end position="31"/>
    </location>
</feature>
<evidence type="ECO:0000313" key="3">
    <source>
        <dbReference type="Proteomes" id="UP000199028"/>
    </source>
</evidence>
<dbReference type="EMBL" id="FOFT01000007">
    <property type="protein sequence ID" value="SER85982.1"/>
    <property type="molecule type" value="Genomic_DNA"/>
</dbReference>
<evidence type="ECO:0000256" key="1">
    <source>
        <dbReference type="SAM" id="MobiDB-lite"/>
    </source>
</evidence>
<dbReference type="AlphaFoldDB" id="A0A1H9SLV0"/>
<name>A0A1H9SLV0_9PSEU</name>